<evidence type="ECO:0000313" key="7">
    <source>
        <dbReference type="EMBL" id="SUN08343.1"/>
    </source>
</evidence>
<dbReference type="GO" id="GO:0003676">
    <property type="term" value="F:nucleic acid binding"/>
    <property type="evidence" value="ECO:0007669"/>
    <property type="project" value="InterPro"/>
</dbReference>
<feature type="domain" description="Tc1-like transposase DDE" evidence="1">
    <location>
        <begin position="12"/>
        <end position="148"/>
    </location>
</feature>
<dbReference type="InterPro" id="IPR047655">
    <property type="entry name" value="Transpos_IS630-like"/>
</dbReference>
<dbReference type="Proteomes" id="UP000255213">
    <property type="component" value="Unassembled WGS sequence"/>
</dbReference>
<dbReference type="InterPro" id="IPR036397">
    <property type="entry name" value="RNaseH_sf"/>
</dbReference>
<dbReference type="SUPFAM" id="SSF53098">
    <property type="entry name" value="Ribonuclease H-like"/>
    <property type="match status" value="1"/>
</dbReference>
<dbReference type="Gene3D" id="3.30.420.10">
    <property type="entry name" value="Ribonuclease H-like superfamily/Ribonuclease H"/>
    <property type="match status" value="1"/>
</dbReference>
<sequence length="180" mass="21254">MRCSSSYRTVKVMFQDEASFGRSSKLSHCWCPKGIRPRVKSQHIREYRYCFGAVDSVKGDTFFIIAGHCNTQWTQYFLEELSKAYPNAYILLIMDNAVWHKAKALRVPQNIELLFIPPYCPEMNPIEQIWNTIRQEGFKNCFFHSLREVMDRLQDTIHSLTKEKVKSICHREWISSAFNF</sequence>
<evidence type="ECO:0000313" key="5">
    <source>
        <dbReference type="EMBL" id="SUN07014.1"/>
    </source>
</evidence>
<dbReference type="InterPro" id="IPR038717">
    <property type="entry name" value="Tc1-like_DDE_dom"/>
</dbReference>
<dbReference type="NCBIfam" id="NF033545">
    <property type="entry name" value="transpos_IS630"/>
    <property type="match status" value="1"/>
</dbReference>
<evidence type="ECO:0000313" key="9">
    <source>
        <dbReference type="Proteomes" id="UP000255213"/>
    </source>
</evidence>
<evidence type="ECO:0000259" key="1">
    <source>
        <dbReference type="Pfam" id="PF13358"/>
    </source>
</evidence>
<dbReference type="EMBL" id="UHEN01000001">
    <property type="protein sequence ID" value="SUN08034.1"/>
    <property type="molecule type" value="Genomic_DNA"/>
</dbReference>
<name>A0A380IAZ7_STRAI</name>
<protein>
    <submittedName>
        <fullName evidence="2">Transposase, ISSpnII</fullName>
    </submittedName>
</protein>
<dbReference type="EMBL" id="UHEN01000001">
    <property type="protein sequence ID" value="SUN07014.1"/>
    <property type="molecule type" value="Genomic_DNA"/>
</dbReference>
<dbReference type="EMBL" id="UHEN01000001">
    <property type="protein sequence ID" value="SUN08343.1"/>
    <property type="molecule type" value="Genomic_DNA"/>
</dbReference>
<evidence type="ECO:0000313" key="4">
    <source>
        <dbReference type="EMBL" id="SUN06401.1"/>
    </source>
</evidence>
<dbReference type="EMBL" id="UHEN01000001">
    <property type="protein sequence ID" value="SUN08642.1"/>
    <property type="molecule type" value="Genomic_DNA"/>
</dbReference>
<dbReference type="AlphaFoldDB" id="A0A380IAZ7"/>
<evidence type="ECO:0000313" key="3">
    <source>
        <dbReference type="EMBL" id="SUN04846.1"/>
    </source>
</evidence>
<gene>
    <name evidence="2" type="ORF">NCTC12957_00002</name>
    <name evidence="3" type="ORF">NCTC12957_00029</name>
    <name evidence="4" type="ORF">NCTC12957_00622</name>
    <name evidence="5" type="ORF">NCTC12957_00953</name>
    <name evidence="6" type="ORF">NCTC12957_01621</name>
    <name evidence="7" type="ORF">NCTC12957_01937</name>
    <name evidence="8" type="ORF">NCTC12957_02242</name>
</gene>
<evidence type="ECO:0000313" key="8">
    <source>
        <dbReference type="EMBL" id="SUN08642.1"/>
    </source>
</evidence>
<dbReference type="Pfam" id="PF13358">
    <property type="entry name" value="DDE_3"/>
    <property type="match status" value="1"/>
</dbReference>
<evidence type="ECO:0000313" key="6">
    <source>
        <dbReference type="EMBL" id="SUN08034.1"/>
    </source>
</evidence>
<accession>A0A380IAZ7</accession>
<dbReference type="EMBL" id="UHEN01000001">
    <property type="protein sequence ID" value="SUN04846.1"/>
    <property type="molecule type" value="Genomic_DNA"/>
</dbReference>
<evidence type="ECO:0000313" key="2">
    <source>
        <dbReference type="EMBL" id="SUN04760.1"/>
    </source>
</evidence>
<organism evidence="2 9">
    <name type="scientific">Streptococcus acidominimus</name>
    <dbReference type="NCBI Taxonomy" id="1326"/>
    <lineage>
        <taxon>Bacteria</taxon>
        <taxon>Bacillati</taxon>
        <taxon>Bacillota</taxon>
        <taxon>Bacilli</taxon>
        <taxon>Lactobacillales</taxon>
        <taxon>Streptococcaceae</taxon>
        <taxon>Streptococcus</taxon>
    </lineage>
</organism>
<dbReference type="EMBL" id="UHEN01000001">
    <property type="protein sequence ID" value="SUN06401.1"/>
    <property type="molecule type" value="Genomic_DNA"/>
</dbReference>
<proteinExistence type="predicted"/>
<dbReference type="RefSeq" id="WP_425328992.1">
    <property type="nucleotide sequence ID" value="NZ_UHEN01000001.1"/>
</dbReference>
<dbReference type="InterPro" id="IPR012337">
    <property type="entry name" value="RNaseH-like_sf"/>
</dbReference>
<reference evidence="2 9" key="1">
    <citation type="submission" date="2018-06" db="EMBL/GenBank/DDBJ databases">
        <authorList>
            <consortium name="Pathogen Informatics"/>
            <person name="Doyle S."/>
        </authorList>
    </citation>
    <scope>NUCLEOTIDE SEQUENCE [LARGE SCALE GENOMIC DNA]</scope>
    <source>
        <strain evidence="2 9">NCTC12957</strain>
    </source>
</reference>
<dbReference type="EMBL" id="UHEN01000001">
    <property type="protein sequence ID" value="SUN04760.1"/>
    <property type="molecule type" value="Genomic_DNA"/>
</dbReference>